<dbReference type="CDD" id="cd00833">
    <property type="entry name" value="PKS"/>
    <property type="match status" value="1"/>
</dbReference>
<feature type="domain" description="Ketosynthase family 3 (KS3)" evidence="9">
    <location>
        <begin position="33"/>
        <end position="461"/>
    </location>
</feature>
<dbReference type="InterPro" id="IPR014043">
    <property type="entry name" value="Acyl_transferase_dom"/>
</dbReference>
<dbReference type="InterPro" id="IPR018201">
    <property type="entry name" value="Ketoacyl_synth_AS"/>
</dbReference>
<dbReference type="PROSITE" id="PS52004">
    <property type="entry name" value="KS3_2"/>
    <property type="match status" value="1"/>
</dbReference>
<dbReference type="Pfam" id="PF00698">
    <property type="entry name" value="Acyl_transf_1"/>
    <property type="match status" value="1"/>
</dbReference>
<keyword evidence="6" id="KW-0511">Multifunctional enzyme</keyword>
<dbReference type="Pfam" id="PF16197">
    <property type="entry name" value="KAsynt_C_assoc"/>
    <property type="match status" value="1"/>
</dbReference>
<dbReference type="Gene3D" id="3.40.366.10">
    <property type="entry name" value="Malonyl-Coenzyme A Acyl Carrier Protein, domain 2"/>
    <property type="match status" value="1"/>
</dbReference>
<dbReference type="InterPro" id="IPR001227">
    <property type="entry name" value="Ac_transferase_dom_sf"/>
</dbReference>
<evidence type="ECO:0000256" key="7">
    <source>
        <dbReference type="ARBA" id="ARBA00023315"/>
    </source>
</evidence>
<dbReference type="InterPro" id="IPR015083">
    <property type="entry name" value="NorB/c/GfsB-D-like_docking"/>
</dbReference>
<evidence type="ECO:0000256" key="2">
    <source>
        <dbReference type="ARBA" id="ARBA00022450"/>
    </source>
</evidence>
<dbReference type="InterPro" id="IPR020841">
    <property type="entry name" value="PKS_Beta-ketoAc_synthase_dom"/>
</dbReference>
<feature type="non-terminal residue" evidence="10">
    <location>
        <position position="965"/>
    </location>
</feature>
<keyword evidence="7" id="KW-0012">Acyltransferase</keyword>
<evidence type="ECO:0000313" key="10">
    <source>
        <dbReference type="EMBL" id="MBL1102774.1"/>
    </source>
</evidence>
<dbReference type="InterPro" id="IPR016036">
    <property type="entry name" value="Malonyl_transacylase_ACP-bd"/>
</dbReference>
<protein>
    <submittedName>
        <fullName evidence="10">Type I polyketide synthase</fullName>
    </submittedName>
</protein>
<reference evidence="10 11" key="1">
    <citation type="submission" date="2021-01" db="EMBL/GenBank/DDBJ databases">
        <title>WGS of actinomycetes isolated from Thailand.</title>
        <authorList>
            <person name="Thawai C."/>
        </authorList>
    </citation>
    <scope>NUCLEOTIDE SEQUENCE [LARGE SCALE GENOMIC DNA]</scope>
    <source>
        <strain evidence="10 11">CA1R205</strain>
    </source>
</reference>
<dbReference type="PROSITE" id="PS00606">
    <property type="entry name" value="KS3_1"/>
    <property type="match status" value="1"/>
</dbReference>
<dbReference type="EMBL" id="JAERRF010000071">
    <property type="protein sequence ID" value="MBL1102774.1"/>
    <property type="molecule type" value="Genomic_DNA"/>
</dbReference>
<dbReference type="Pfam" id="PF00109">
    <property type="entry name" value="ketoacyl-synt"/>
    <property type="match status" value="1"/>
</dbReference>
<dbReference type="SUPFAM" id="SSF52151">
    <property type="entry name" value="FabD/lysophospholipase-like"/>
    <property type="match status" value="1"/>
</dbReference>
<sequence>MANEEKLRDYLKRAIADARDAHLRLREAEAKDHEPIAIVGMGCRYPGGVTSPEGLWELVSSGGDGVTSFPTDRGWDIENLFDPNPDTERVGTSYVREGGFLHDAAEFDAELFGISPREALAMDPQQRLLLETSWEALERAGINPHSLSGSATGVFAGLMYHDYASRLEGVPDGVEGYLANGNAGSVFSGRIAYVFGFEGPAVTVDTACSSSLVSLHLACHALRARECTMALAGGVTVMASPSTFVEFSRQRGLAADGRCKSFADAADGTGWAEGAGVLVLERLSDAQRLGHQVLAVVRGSAVNQDGASNGLTAPNGPSQQRVIRQALQAAQITAADVDAVEGHGTGTRLGDPIEAQALLATYGQGRAGAEPLWLGSVKSNIGHTQAAAGVAGIIKMVMALRVGALPRTIHADQPSSQVNWDAGAVRLLTEERPWSRGGHPRRAGISSFGISGTNAHIILEESPVTTDGSDESGTEAGTGTKAESEPGAESEAQVTADLPVVPWVLSGRSAGALAAQAERLVAFVEGRLECSPVDVGVSLATGRAVLEHRAVVLGEDRGALLAGLVGMADGHEVISGMAAEGRTGWMFTGQGSQRVGMGRELYGEFPVFARALDEVCGHLDAALEGVVGFGVPVRQVLFAGEGSADAVLLDRTGYAQTGLFAVQVALVELLRSWGVSPDVVLGHSVGEFVAAYVAGVFGVEDAARLVAGRARLMQALPEGGAMAAIEAGEAEVAEILGGLPDGSRVGIAAVNGPTAVVVSGDEDAVEQVMAVAREQDRRVSRLRVSHAFHSALMEPMLAEFAEVAASVGYRQAVLPAVSTVTGQRLGEGEWTTPEYWVRQVREPVRFHDALAAVTDGQGVSRLLEVGPDPVLTSLAQSGSESLSAAAAVLRKGRDEAATVLTAVAELFVRGTVVDWGSVFAGCGGRLVELPTYAFQRQRFWLEGSRPVTDVRGLGLGAAEHPLLGA</sequence>
<dbReference type="InterPro" id="IPR050091">
    <property type="entry name" value="PKS_NRPS_Biosynth_Enz"/>
</dbReference>
<gene>
    <name evidence="10" type="ORF">JK363_40655</name>
</gene>
<dbReference type="PANTHER" id="PTHR43775">
    <property type="entry name" value="FATTY ACID SYNTHASE"/>
    <property type="match status" value="1"/>
</dbReference>
<organism evidence="10 11">
    <name type="scientific">Streptomyces coffeae</name>
    <dbReference type="NCBI Taxonomy" id="621382"/>
    <lineage>
        <taxon>Bacteria</taxon>
        <taxon>Bacillati</taxon>
        <taxon>Actinomycetota</taxon>
        <taxon>Actinomycetes</taxon>
        <taxon>Kitasatosporales</taxon>
        <taxon>Streptomycetaceae</taxon>
        <taxon>Streptomyces</taxon>
    </lineage>
</organism>
<dbReference type="PANTHER" id="PTHR43775:SF51">
    <property type="entry name" value="INACTIVE PHENOLPHTHIOCEROL SYNTHESIS POLYKETIDE SYNTHASE TYPE I PKS1-RELATED"/>
    <property type="match status" value="1"/>
</dbReference>
<evidence type="ECO:0000313" key="11">
    <source>
        <dbReference type="Proteomes" id="UP000634229"/>
    </source>
</evidence>
<dbReference type="SUPFAM" id="SSF55048">
    <property type="entry name" value="Probable ACP-binding domain of malonyl-CoA ACP transacylase"/>
    <property type="match status" value="1"/>
</dbReference>
<feature type="region of interest" description="Disordered" evidence="8">
    <location>
        <begin position="461"/>
        <end position="493"/>
    </location>
</feature>
<evidence type="ECO:0000256" key="3">
    <source>
        <dbReference type="ARBA" id="ARBA00022553"/>
    </source>
</evidence>
<evidence type="ECO:0000256" key="6">
    <source>
        <dbReference type="ARBA" id="ARBA00023268"/>
    </source>
</evidence>
<comment type="caution">
    <text evidence="10">The sequence shown here is derived from an EMBL/GenBank/DDBJ whole genome shotgun (WGS) entry which is preliminary data.</text>
</comment>
<dbReference type="InterPro" id="IPR016039">
    <property type="entry name" value="Thiolase-like"/>
</dbReference>
<keyword evidence="5" id="KW-0045">Antibiotic biosynthesis</keyword>
<dbReference type="SUPFAM" id="SSF101173">
    <property type="entry name" value="Docking domain B of the erythromycin polyketide synthase (DEBS)"/>
    <property type="match status" value="1"/>
</dbReference>
<name>A0ABS1NRY1_9ACTN</name>
<dbReference type="Gene3D" id="3.40.47.10">
    <property type="match status" value="1"/>
</dbReference>
<evidence type="ECO:0000256" key="8">
    <source>
        <dbReference type="SAM" id="MobiDB-lite"/>
    </source>
</evidence>
<proteinExistence type="predicted"/>
<comment type="cofactor">
    <cofactor evidence="1">
        <name>pantetheine 4'-phosphate</name>
        <dbReference type="ChEBI" id="CHEBI:47942"/>
    </cofactor>
</comment>
<dbReference type="InterPro" id="IPR036299">
    <property type="entry name" value="Polyketide_synth_docking_sf"/>
</dbReference>
<evidence type="ECO:0000256" key="1">
    <source>
        <dbReference type="ARBA" id="ARBA00001957"/>
    </source>
</evidence>
<dbReference type="SMART" id="SM00827">
    <property type="entry name" value="PKS_AT"/>
    <property type="match status" value="1"/>
</dbReference>
<dbReference type="Proteomes" id="UP000634229">
    <property type="component" value="Unassembled WGS sequence"/>
</dbReference>
<keyword evidence="2" id="KW-0596">Phosphopantetheine</keyword>
<evidence type="ECO:0000256" key="4">
    <source>
        <dbReference type="ARBA" id="ARBA00022679"/>
    </source>
</evidence>
<keyword evidence="3" id="KW-0597">Phosphoprotein</keyword>
<keyword evidence="4" id="KW-0808">Transferase</keyword>
<dbReference type="Pfam" id="PF02801">
    <property type="entry name" value="Ketoacyl-synt_C"/>
    <property type="match status" value="1"/>
</dbReference>
<dbReference type="InterPro" id="IPR032821">
    <property type="entry name" value="PKS_assoc"/>
</dbReference>
<accession>A0ABS1NRY1</accession>
<dbReference type="InterPro" id="IPR014031">
    <property type="entry name" value="Ketoacyl_synth_C"/>
</dbReference>
<evidence type="ECO:0000256" key="5">
    <source>
        <dbReference type="ARBA" id="ARBA00023194"/>
    </source>
</evidence>
<dbReference type="InterPro" id="IPR016035">
    <property type="entry name" value="Acyl_Trfase/lysoPLipase"/>
</dbReference>
<dbReference type="Pfam" id="PF08990">
    <property type="entry name" value="Docking"/>
    <property type="match status" value="1"/>
</dbReference>
<evidence type="ECO:0000259" key="9">
    <source>
        <dbReference type="PROSITE" id="PS52004"/>
    </source>
</evidence>
<dbReference type="SUPFAM" id="SSF53901">
    <property type="entry name" value="Thiolase-like"/>
    <property type="match status" value="1"/>
</dbReference>
<dbReference type="SMART" id="SM00825">
    <property type="entry name" value="PKS_KS"/>
    <property type="match status" value="1"/>
</dbReference>
<dbReference type="Gene3D" id="3.30.70.3290">
    <property type="match status" value="1"/>
</dbReference>
<dbReference type="InterPro" id="IPR014030">
    <property type="entry name" value="Ketoacyl_synth_N"/>
</dbReference>
<keyword evidence="11" id="KW-1185">Reference proteome</keyword>